<proteinExistence type="predicted"/>
<organism evidence="2 3">
    <name type="scientific">Solanum tuberosum</name>
    <name type="common">Potato</name>
    <dbReference type="NCBI Taxonomy" id="4113"/>
    <lineage>
        <taxon>Eukaryota</taxon>
        <taxon>Viridiplantae</taxon>
        <taxon>Streptophyta</taxon>
        <taxon>Embryophyta</taxon>
        <taxon>Tracheophyta</taxon>
        <taxon>Spermatophyta</taxon>
        <taxon>Magnoliopsida</taxon>
        <taxon>eudicotyledons</taxon>
        <taxon>Gunneridae</taxon>
        <taxon>Pentapetalae</taxon>
        <taxon>asterids</taxon>
        <taxon>lamiids</taxon>
        <taxon>Solanales</taxon>
        <taxon>Solanaceae</taxon>
        <taxon>Solanoideae</taxon>
        <taxon>Solaneae</taxon>
        <taxon>Solanum</taxon>
    </lineage>
</organism>
<keyword evidence="1" id="KW-1133">Transmembrane helix</keyword>
<evidence type="ECO:0000313" key="3">
    <source>
        <dbReference type="Proteomes" id="UP000826656"/>
    </source>
</evidence>
<keyword evidence="1" id="KW-0812">Transmembrane</keyword>
<dbReference type="Proteomes" id="UP000826656">
    <property type="component" value="Unassembled WGS sequence"/>
</dbReference>
<accession>A0ABQ7W6W8</accession>
<sequence>MRQCLQVGQEECELSHLSIHRTWNPWLHLGKTLTFSPATNSDKQMTHSESRPGCFNSVVYVIIGNVLRAFFLIPLFVSFVVAERFVEIEDESDSDTKLVHLSAHLMIEFKPSEQIKAHNSTDSTITTCASNVLVVSPCDRSGGAKVVSWWYCGVAGRSSLLEYCKFFMKS</sequence>
<name>A0ABQ7W6W8_SOLTU</name>
<evidence type="ECO:0000313" key="2">
    <source>
        <dbReference type="EMBL" id="KAH0775981.1"/>
    </source>
</evidence>
<reference evidence="2 3" key="1">
    <citation type="journal article" date="2021" name="bioRxiv">
        <title>Chromosome-scale and haplotype-resolved genome assembly of a tetraploid potato cultivar.</title>
        <authorList>
            <person name="Sun H."/>
            <person name="Jiao W.-B."/>
            <person name="Krause K."/>
            <person name="Campoy J.A."/>
            <person name="Goel M."/>
            <person name="Folz-Donahue K."/>
            <person name="Kukat C."/>
            <person name="Huettel B."/>
            <person name="Schneeberger K."/>
        </authorList>
    </citation>
    <scope>NUCLEOTIDE SEQUENCE [LARGE SCALE GENOMIC DNA]</scope>
    <source>
        <strain evidence="2">SolTubOtavaFocal</strain>
        <tissue evidence="2">Leaves</tissue>
    </source>
</reference>
<keyword evidence="1" id="KW-0472">Membrane</keyword>
<feature type="transmembrane region" description="Helical" evidence="1">
    <location>
        <begin position="58"/>
        <end position="82"/>
    </location>
</feature>
<comment type="caution">
    <text evidence="2">The sequence shown here is derived from an EMBL/GenBank/DDBJ whole genome shotgun (WGS) entry which is preliminary data.</text>
</comment>
<gene>
    <name evidence="2" type="ORF">KY290_007392</name>
</gene>
<protein>
    <submittedName>
        <fullName evidence="2">Uncharacterized protein</fullName>
    </submittedName>
</protein>
<keyword evidence="3" id="KW-1185">Reference proteome</keyword>
<dbReference type="EMBL" id="JAIVGD010000003">
    <property type="protein sequence ID" value="KAH0775981.1"/>
    <property type="molecule type" value="Genomic_DNA"/>
</dbReference>
<evidence type="ECO:0000256" key="1">
    <source>
        <dbReference type="SAM" id="Phobius"/>
    </source>
</evidence>